<accession>A0ABP8NIQ6</accession>
<protein>
    <recommendedName>
        <fullName evidence="4">Transglycosylase SLT domain-containing protein</fullName>
    </recommendedName>
</protein>
<keyword evidence="3" id="KW-1185">Reference proteome</keyword>
<organism evidence="2 3">
    <name type="scientific">Novipirellula rosea</name>
    <dbReference type="NCBI Taxonomy" id="1031540"/>
    <lineage>
        <taxon>Bacteria</taxon>
        <taxon>Pseudomonadati</taxon>
        <taxon>Planctomycetota</taxon>
        <taxon>Planctomycetia</taxon>
        <taxon>Pirellulales</taxon>
        <taxon>Pirellulaceae</taxon>
        <taxon>Novipirellula</taxon>
    </lineage>
</organism>
<feature type="chain" id="PRO_5045355626" description="Transglycosylase SLT domain-containing protein" evidence="1">
    <location>
        <begin position="30"/>
        <end position="131"/>
    </location>
</feature>
<reference evidence="3" key="1">
    <citation type="journal article" date="2019" name="Int. J. Syst. Evol. Microbiol.">
        <title>The Global Catalogue of Microorganisms (GCM) 10K type strain sequencing project: providing services to taxonomists for standard genome sequencing and annotation.</title>
        <authorList>
            <consortium name="The Broad Institute Genomics Platform"/>
            <consortium name="The Broad Institute Genome Sequencing Center for Infectious Disease"/>
            <person name="Wu L."/>
            <person name="Ma J."/>
        </authorList>
    </citation>
    <scope>NUCLEOTIDE SEQUENCE [LARGE SCALE GENOMIC DNA]</scope>
    <source>
        <strain evidence="3">JCM 17759</strain>
    </source>
</reference>
<dbReference type="Proteomes" id="UP001500840">
    <property type="component" value="Unassembled WGS sequence"/>
</dbReference>
<evidence type="ECO:0000313" key="3">
    <source>
        <dbReference type="Proteomes" id="UP001500840"/>
    </source>
</evidence>
<keyword evidence="1" id="KW-0732">Signal</keyword>
<dbReference type="RefSeq" id="WP_339940321.1">
    <property type="nucleotide sequence ID" value="NZ_BAABGA010000090.1"/>
</dbReference>
<sequence>MTRPTWTKLAWIIGLFCGMQTIVTQTATAQVTVPRVLSATTDRSATLEEQLVNRLRATSEDQRAYLRFVVLQVKEEKLDLRLVVAVERYALRRRPDFPFPFFERAMKVQAAKYGVVMPPVKSFASTIAVQR</sequence>
<feature type="signal peptide" evidence="1">
    <location>
        <begin position="1"/>
        <end position="29"/>
    </location>
</feature>
<evidence type="ECO:0008006" key="4">
    <source>
        <dbReference type="Google" id="ProtNLM"/>
    </source>
</evidence>
<name>A0ABP8NIQ6_9BACT</name>
<proteinExistence type="predicted"/>
<dbReference type="EMBL" id="BAABGA010000090">
    <property type="protein sequence ID" value="GAA4467715.1"/>
    <property type="molecule type" value="Genomic_DNA"/>
</dbReference>
<evidence type="ECO:0000313" key="2">
    <source>
        <dbReference type="EMBL" id="GAA4467715.1"/>
    </source>
</evidence>
<gene>
    <name evidence="2" type="ORF">GCM10023156_58010</name>
</gene>
<evidence type="ECO:0000256" key="1">
    <source>
        <dbReference type="SAM" id="SignalP"/>
    </source>
</evidence>
<comment type="caution">
    <text evidence="2">The sequence shown here is derived from an EMBL/GenBank/DDBJ whole genome shotgun (WGS) entry which is preliminary data.</text>
</comment>